<comment type="caution">
    <text evidence="1">The sequence shown here is derived from an EMBL/GenBank/DDBJ whole genome shotgun (WGS) entry which is preliminary data.</text>
</comment>
<keyword evidence="2" id="KW-1185">Reference proteome</keyword>
<proteinExistence type="predicted"/>
<organism evidence="1 2">
    <name type="scientific">Moraxella macacae 0408225</name>
    <dbReference type="NCBI Taxonomy" id="1230338"/>
    <lineage>
        <taxon>Bacteria</taxon>
        <taxon>Pseudomonadati</taxon>
        <taxon>Pseudomonadota</taxon>
        <taxon>Gammaproteobacteria</taxon>
        <taxon>Moraxellales</taxon>
        <taxon>Moraxellaceae</taxon>
        <taxon>Moraxella</taxon>
    </lineage>
</organism>
<protein>
    <submittedName>
        <fullName evidence="1">Uncharacterized protein</fullName>
    </submittedName>
</protein>
<accession>L2FA91</accession>
<dbReference type="Proteomes" id="UP000023795">
    <property type="component" value="Unassembled WGS sequence"/>
</dbReference>
<dbReference type="AlphaFoldDB" id="L2FA91"/>
<reference evidence="1 2" key="1">
    <citation type="journal article" date="2013" name="Genome Announc.">
        <title>Genome Sequence of Moraxella macacae 0408225, a Novel Bacterial Species Isolated from a Cynomolgus Macaque with Epistaxis.</title>
        <authorList>
            <person name="Ladner J.T."/>
            <person name="Whitehouse C.A."/>
            <person name="Koroleva G.I."/>
            <person name="Palacios G.F."/>
        </authorList>
    </citation>
    <scope>NUCLEOTIDE SEQUENCE [LARGE SCALE GENOMIC DNA]</scope>
    <source>
        <strain evidence="1 2">0408225</strain>
    </source>
</reference>
<sequence>MAKKLTKNWQRKPYVLTAKMVKNYAIITNSLDQKHLSFCQLNQLPKLNQLSKSIVKMQIKTTLTHYFTIKLYNNKPSRI</sequence>
<dbReference type="EMBL" id="ANIN01000001">
    <property type="protein sequence ID" value="ELA09388.1"/>
    <property type="molecule type" value="Genomic_DNA"/>
</dbReference>
<name>L2FA91_9GAMM</name>
<evidence type="ECO:0000313" key="2">
    <source>
        <dbReference type="Proteomes" id="UP000023795"/>
    </source>
</evidence>
<evidence type="ECO:0000313" key="1">
    <source>
        <dbReference type="EMBL" id="ELA09388.1"/>
    </source>
</evidence>
<dbReference type="STRING" id="1230338.MOMA_03260"/>
<gene>
    <name evidence="1" type="ORF">MOMA_03260</name>
</gene>